<proteinExistence type="predicted"/>
<dbReference type="GO" id="GO:0005634">
    <property type="term" value="C:nucleus"/>
    <property type="evidence" value="ECO:0007669"/>
    <property type="project" value="UniProtKB-SubCell"/>
</dbReference>
<accession>A0A9N6WXX9</accession>
<reference evidence="6" key="1">
    <citation type="submission" date="2021-04" db="EMBL/GenBank/DDBJ databases">
        <authorList>
            <person name="Cornetti L."/>
        </authorList>
    </citation>
    <scope>NUCLEOTIDE SEQUENCE</scope>
</reference>
<dbReference type="InterPro" id="IPR029404">
    <property type="entry name" value="CDIN1"/>
</dbReference>
<dbReference type="PANTHER" id="PTHR31661">
    <property type="entry name" value="SIMILAR TO CDNA SEQUENCE BC052040"/>
    <property type="match status" value="1"/>
</dbReference>
<organism evidence="6">
    <name type="scientific">Evadne anonyx</name>
    <dbReference type="NCBI Taxonomy" id="141404"/>
    <lineage>
        <taxon>Eukaryota</taxon>
        <taxon>Metazoa</taxon>
        <taxon>Ecdysozoa</taxon>
        <taxon>Arthropoda</taxon>
        <taxon>Crustacea</taxon>
        <taxon>Branchiopoda</taxon>
        <taxon>Diplostraca</taxon>
        <taxon>Cladocera</taxon>
        <taxon>Onychopoda</taxon>
        <taxon>Podonidae</taxon>
        <taxon>Evadne</taxon>
    </lineage>
</organism>
<gene>
    <name evidence="6" type="primary">EOG090X0A0V</name>
</gene>
<dbReference type="PANTHER" id="PTHR31661:SF1">
    <property type="entry name" value="CDAN1-INTERACTING NUCLEASE 1"/>
    <property type="match status" value="1"/>
</dbReference>
<evidence type="ECO:0000256" key="2">
    <source>
        <dbReference type="ARBA" id="ARBA00004496"/>
    </source>
</evidence>
<evidence type="ECO:0000313" key="6">
    <source>
        <dbReference type="EMBL" id="CAG4642666.1"/>
    </source>
</evidence>
<keyword evidence="3" id="KW-0963">Cytoplasm</keyword>
<evidence type="ECO:0000256" key="4">
    <source>
        <dbReference type="ARBA" id="ARBA00023242"/>
    </source>
</evidence>
<evidence type="ECO:0000256" key="5">
    <source>
        <dbReference type="ARBA" id="ARBA00023480"/>
    </source>
</evidence>
<comment type="subcellular location">
    <subcellularLocation>
        <location evidence="2">Cytoplasm</location>
    </subcellularLocation>
    <subcellularLocation>
        <location evidence="1">Nucleus</location>
    </subcellularLocation>
</comment>
<protein>
    <recommendedName>
        <fullName evidence="5">CDAN1-interacting nuclease 1</fullName>
    </recommendedName>
</protein>
<evidence type="ECO:0000256" key="3">
    <source>
        <dbReference type="ARBA" id="ARBA00022490"/>
    </source>
</evidence>
<evidence type="ECO:0000256" key="1">
    <source>
        <dbReference type="ARBA" id="ARBA00004123"/>
    </source>
</evidence>
<dbReference type="GO" id="GO:0005737">
    <property type="term" value="C:cytoplasm"/>
    <property type="evidence" value="ECO:0007669"/>
    <property type="project" value="UniProtKB-SubCell"/>
</dbReference>
<dbReference type="EMBL" id="OC986011">
    <property type="protein sequence ID" value="CAG4642666.1"/>
    <property type="molecule type" value="Genomic_DNA"/>
</dbReference>
<dbReference type="AlphaFoldDB" id="A0A9N6WXX9"/>
<name>A0A9N6WXX9_9CRUS</name>
<keyword evidence="4" id="KW-0539">Nucleus</keyword>
<sequence>MTQILTKKTYKSVFDSLQLLPFRNRIKALKIMFPDISVNTLKCIIAQDCQRRMKHLHGRLTSAEAVEDIYAKFLESVSKEEEPGILLRLSDETGLTPALLTRTLIERHHQRPDQSKPSRCLVSSLMKNTALIQDRDLAFESYLCLLDDDHYGPVAEAMKQSIGYEYEIRLRRELQDANVVFLHEDDLRTRGYDKTPDIKLEIPVAVGGQVINWIESKALFGDEEIHRGYLKDQLYSYWNRFGPGLVIYWFGYVEELESLHQDRTILIRDSLPTNLGLMDLTNT</sequence>
<dbReference type="Pfam" id="PF14811">
    <property type="entry name" value="TPD"/>
    <property type="match status" value="1"/>
</dbReference>